<dbReference type="SUPFAM" id="SSF50621">
    <property type="entry name" value="Alanine racemase C-terminal domain-like"/>
    <property type="match status" value="1"/>
</dbReference>
<dbReference type="InterPro" id="IPR009006">
    <property type="entry name" value="Ala_racemase/Decarboxylase_C"/>
</dbReference>
<feature type="domain" description="Orn/DAP/Arg decarboxylase 2 N-terminal" evidence="3">
    <location>
        <begin position="5"/>
        <end position="170"/>
    </location>
</feature>
<dbReference type="Gene3D" id="3.20.20.10">
    <property type="entry name" value="Alanine racemase"/>
    <property type="match status" value="1"/>
</dbReference>
<evidence type="ECO:0000256" key="2">
    <source>
        <dbReference type="ARBA" id="ARBA00022898"/>
    </source>
</evidence>
<evidence type="ECO:0000313" key="5">
    <source>
        <dbReference type="Proteomes" id="UP001216510"/>
    </source>
</evidence>
<evidence type="ECO:0000313" key="4">
    <source>
        <dbReference type="EMBL" id="WEF34273.1"/>
    </source>
</evidence>
<reference evidence="4 5" key="1">
    <citation type="submission" date="2023-02" db="EMBL/GenBank/DDBJ databases">
        <title>Gemone sequence of Telluria chitinolytica ACM 3522T.</title>
        <authorList>
            <person name="Frediansyah A."/>
            <person name="Miess H."/>
            <person name="Gross H."/>
        </authorList>
    </citation>
    <scope>NUCLEOTIDE SEQUENCE [LARGE SCALE GENOMIC DNA]</scope>
    <source>
        <strain evidence="4 5">ACM 3522</strain>
    </source>
</reference>
<dbReference type="Proteomes" id="UP001216510">
    <property type="component" value="Chromosome"/>
</dbReference>
<keyword evidence="5" id="KW-1185">Reference proteome</keyword>
<evidence type="ECO:0000256" key="1">
    <source>
        <dbReference type="ARBA" id="ARBA00001933"/>
    </source>
</evidence>
<organism evidence="4 5">
    <name type="scientific">Pseudoduganella chitinolytica</name>
    <dbReference type="NCBI Taxonomy" id="34070"/>
    <lineage>
        <taxon>Bacteria</taxon>
        <taxon>Pseudomonadati</taxon>
        <taxon>Pseudomonadota</taxon>
        <taxon>Betaproteobacteria</taxon>
        <taxon>Burkholderiales</taxon>
        <taxon>Oxalobacteraceae</taxon>
        <taxon>Telluria group</taxon>
        <taxon>Pseudoduganella</taxon>
    </lineage>
</organism>
<dbReference type="RefSeq" id="WP_277416952.1">
    <property type="nucleotide sequence ID" value="NZ_CP119083.1"/>
</dbReference>
<evidence type="ECO:0000259" key="3">
    <source>
        <dbReference type="Pfam" id="PF02784"/>
    </source>
</evidence>
<comment type="cofactor">
    <cofactor evidence="1">
        <name>pyridoxal 5'-phosphate</name>
        <dbReference type="ChEBI" id="CHEBI:597326"/>
    </cofactor>
</comment>
<dbReference type="InterPro" id="IPR022657">
    <property type="entry name" value="De-COase2_CS"/>
</dbReference>
<protein>
    <submittedName>
        <fullName evidence="4">Y4yA family PLP-dependent enzyme</fullName>
    </submittedName>
</protein>
<sequence>MQAAVDSGIGVDVSSVYELRDALRAGVDPARVVATGPAKTHAFHAELLACGALISVDSIGELAELEACVAPSTPPPRVRILLRYRPASNRASRFGMDEAELLQCLKRLATRRTAFTFEGFHCHLGGYAWETRVQAVHELAAAVGAARELDLRPRMLDIGGGLPVRYVEGEAYDAFLPAQTPDDYRTGRVPDSYYPYGGRTDAAAWLRQLLAAPCVGGRTVAHYLNAEQLVLALEPGRSLVDQAAVTAFRVIRVKALADGRHVVFVEGSSFSACETWFGSEFLVDPVLVPADPERGADGPRFGAYIAGHSCLDDDVVTNRILDFDRRPEPGDLLVYANTAGYQMDLLENEFHRHPMPRRIVVRTNPRGAMEFSPD</sequence>
<dbReference type="PANTHER" id="PTHR43727">
    <property type="entry name" value="DIAMINOPIMELATE DECARBOXYLASE"/>
    <property type="match status" value="1"/>
</dbReference>
<proteinExistence type="predicted"/>
<dbReference type="PANTHER" id="PTHR43727:SF2">
    <property type="entry name" value="GROUP IV DECARBOXYLASE"/>
    <property type="match status" value="1"/>
</dbReference>
<dbReference type="Gene3D" id="2.40.37.10">
    <property type="entry name" value="Lyase, Ornithine Decarboxylase, Chain A, domain 1"/>
    <property type="match status" value="1"/>
</dbReference>
<name>A0ABY8BH25_9BURK</name>
<dbReference type="Pfam" id="PF02784">
    <property type="entry name" value="Orn_Arg_deC_N"/>
    <property type="match status" value="1"/>
</dbReference>
<dbReference type="InterPro" id="IPR029066">
    <property type="entry name" value="PLP-binding_barrel"/>
</dbReference>
<dbReference type="SUPFAM" id="SSF51419">
    <property type="entry name" value="PLP-binding barrel"/>
    <property type="match status" value="1"/>
</dbReference>
<keyword evidence="2" id="KW-0663">Pyridoxal phosphate</keyword>
<accession>A0ABY8BH25</accession>
<dbReference type="InterPro" id="IPR022644">
    <property type="entry name" value="De-COase2_N"/>
</dbReference>
<dbReference type="EMBL" id="CP119083">
    <property type="protein sequence ID" value="WEF34273.1"/>
    <property type="molecule type" value="Genomic_DNA"/>
</dbReference>
<dbReference type="PROSITE" id="PS00879">
    <property type="entry name" value="ODR_DC_2_2"/>
    <property type="match status" value="1"/>
</dbReference>
<gene>
    <name evidence="4" type="ORF">PX653_05740</name>
</gene>